<keyword evidence="1" id="KW-0472">Membrane</keyword>
<evidence type="ECO:0000256" key="1">
    <source>
        <dbReference type="SAM" id="Phobius"/>
    </source>
</evidence>
<reference evidence="2" key="1">
    <citation type="journal article" date="2023" name="Science">
        <title>Genome structures resolve the early diversification of teleost fishes.</title>
        <authorList>
            <person name="Parey E."/>
            <person name="Louis A."/>
            <person name="Montfort J."/>
            <person name="Bouchez O."/>
            <person name="Roques C."/>
            <person name="Iampietro C."/>
            <person name="Lluch J."/>
            <person name="Castinel A."/>
            <person name="Donnadieu C."/>
            <person name="Desvignes T."/>
            <person name="Floi Bucao C."/>
            <person name="Jouanno E."/>
            <person name="Wen M."/>
            <person name="Mejri S."/>
            <person name="Dirks R."/>
            <person name="Jansen H."/>
            <person name="Henkel C."/>
            <person name="Chen W.J."/>
            <person name="Zahm M."/>
            <person name="Cabau C."/>
            <person name="Klopp C."/>
            <person name="Thompson A.W."/>
            <person name="Robinson-Rechavi M."/>
            <person name="Braasch I."/>
            <person name="Lecointre G."/>
            <person name="Bobe J."/>
            <person name="Postlethwait J.H."/>
            <person name="Berthelot C."/>
            <person name="Roest Crollius H."/>
            <person name="Guiguen Y."/>
        </authorList>
    </citation>
    <scope>NUCLEOTIDE SEQUENCE</scope>
    <source>
        <strain evidence="2">WJC10195</strain>
    </source>
</reference>
<gene>
    <name evidence="2" type="ORF">SKAU_G00277720</name>
</gene>
<sequence length="121" mass="12818">MYRRNGLTANVSATSATPELYTVSEVGFHGADGGRTLQSLLLLCSGTGTSFCLSVLLGSVVFPSRPHRLPQPLCTARKSAGTRTPSLLSDAHAISLQARKLPDSSPCFPLPEHTLSPQDIL</sequence>
<dbReference type="Proteomes" id="UP001152622">
    <property type="component" value="Chromosome 11"/>
</dbReference>
<name>A0A9Q1EWG7_SYNKA</name>
<protein>
    <submittedName>
        <fullName evidence="2">Uncharacterized protein</fullName>
    </submittedName>
</protein>
<evidence type="ECO:0000313" key="2">
    <source>
        <dbReference type="EMBL" id="KAJ8346371.1"/>
    </source>
</evidence>
<organism evidence="2 3">
    <name type="scientific">Synaphobranchus kaupii</name>
    <name type="common">Kaup's arrowtooth eel</name>
    <dbReference type="NCBI Taxonomy" id="118154"/>
    <lineage>
        <taxon>Eukaryota</taxon>
        <taxon>Metazoa</taxon>
        <taxon>Chordata</taxon>
        <taxon>Craniata</taxon>
        <taxon>Vertebrata</taxon>
        <taxon>Euteleostomi</taxon>
        <taxon>Actinopterygii</taxon>
        <taxon>Neopterygii</taxon>
        <taxon>Teleostei</taxon>
        <taxon>Anguilliformes</taxon>
        <taxon>Synaphobranchidae</taxon>
        <taxon>Synaphobranchus</taxon>
    </lineage>
</organism>
<keyword evidence="3" id="KW-1185">Reference proteome</keyword>
<keyword evidence="1" id="KW-1133">Transmembrane helix</keyword>
<dbReference type="EMBL" id="JAINUF010000011">
    <property type="protein sequence ID" value="KAJ8346371.1"/>
    <property type="molecule type" value="Genomic_DNA"/>
</dbReference>
<proteinExistence type="predicted"/>
<accession>A0A9Q1EWG7</accession>
<dbReference type="AlphaFoldDB" id="A0A9Q1EWG7"/>
<evidence type="ECO:0000313" key="3">
    <source>
        <dbReference type="Proteomes" id="UP001152622"/>
    </source>
</evidence>
<feature type="transmembrane region" description="Helical" evidence="1">
    <location>
        <begin position="40"/>
        <end position="62"/>
    </location>
</feature>
<keyword evidence="1" id="KW-0812">Transmembrane</keyword>
<comment type="caution">
    <text evidence="2">The sequence shown here is derived from an EMBL/GenBank/DDBJ whole genome shotgun (WGS) entry which is preliminary data.</text>
</comment>